<evidence type="ECO:0000313" key="3">
    <source>
        <dbReference type="Proteomes" id="UP001596496"/>
    </source>
</evidence>
<comment type="caution">
    <text evidence="2">The sequence shown here is derived from an EMBL/GenBank/DDBJ whole genome shotgun (WGS) entry which is preliminary data.</text>
</comment>
<feature type="transmembrane region" description="Helical" evidence="1">
    <location>
        <begin position="71"/>
        <end position="94"/>
    </location>
</feature>
<dbReference type="RefSeq" id="WP_380826634.1">
    <property type="nucleotide sequence ID" value="NZ_JBHTCG010000007.1"/>
</dbReference>
<evidence type="ECO:0000256" key="1">
    <source>
        <dbReference type="SAM" id="Phobius"/>
    </source>
</evidence>
<evidence type="ECO:0008006" key="4">
    <source>
        <dbReference type="Google" id="ProtNLM"/>
    </source>
</evidence>
<protein>
    <recommendedName>
        <fullName evidence="4">Transporter</fullName>
    </recommendedName>
</protein>
<accession>A0ABW2P4W2</accession>
<keyword evidence="3" id="KW-1185">Reference proteome</keyword>
<reference evidence="3" key="1">
    <citation type="journal article" date="2019" name="Int. J. Syst. Evol. Microbiol.">
        <title>The Global Catalogue of Microorganisms (GCM) 10K type strain sequencing project: providing services to taxonomists for standard genome sequencing and annotation.</title>
        <authorList>
            <consortium name="The Broad Institute Genomics Platform"/>
            <consortium name="The Broad Institute Genome Sequencing Center for Infectious Disease"/>
            <person name="Wu L."/>
            <person name="Ma J."/>
        </authorList>
    </citation>
    <scope>NUCLEOTIDE SEQUENCE [LARGE SCALE GENOMIC DNA]</scope>
    <source>
        <strain evidence="3">CECT 7649</strain>
    </source>
</reference>
<proteinExistence type="predicted"/>
<feature type="transmembrane region" description="Helical" evidence="1">
    <location>
        <begin position="141"/>
        <end position="163"/>
    </location>
</feature>
<keyword evidence="1" id="KW-0812">Transmembrane</keyword>
<keyword evidence="1" id="KW-0472">Membrane</keyword>
<organism evidence="2 3">
    <name type="scientific">Sphaerisporangium rhizosphaerae</name>
    <dbReference type="NCBI Taxonomy" id="2269375"/>
    <lineage>
        <taxon>Bacteria</taxon>
        <taxon>Bacillati</taxon>
        <taxon>Actinomycetota</taxon>
        <taxon>Actinomycetes</taxon>
        <taxon>Streptosporangiales</taxon>
        <taxon>Streptosporangiaceae</taxon>
        <taxon>Sphaerisporangium</taxon>
    </lineage>
</organism>
<name>A0ABW2P4W2_9ACTN</name>
<feature type="transmembrane region" description="Helical" evidence="1">
    <location>
        <begin position="41"/>
        <end position="59"/>
    </location>
</feature>
<feature type="transmembrane region" description="Helical" evidence="1">
    <location>
        <begin position="191"/>
        <end position="211"/>
    </location>
</feature>
<sequence length="220" mass="23251">MRAGEAEDAEGERALSPEEMLGIIEDQRAAAARHFAGPLPAFYILWGLVWLIGYGALFVRYGVSGRPQGPLSLGVALTILFGTMALALVITGYAGWRQGSQVRGASQARGAMYGLSWFFGYMLVGALCGHFGRLLPEAERTLLWCSVSMLVVGLLFMAGGAVWGVRQMFAVGVWVTVVNVAGVVAGPGLHALFSAVGVGGVFIAMGVGIHLRTRLRPGRA</sequence>
<dbReference type="Proteomes" id="UP001596496">
    <property type="component" value="Unassembled WGS sequence"/>
</dbReference>
<gene>
    <name evidence="2" type="ORF">ACFQSB_13345</name>
</gene>
<evidence type="ECO:0000313" key="2">
    <source>
        <dbReference type="EMBL" id="MFC7383200.1"/>
    </source>
</evidence>
<keyword evidence="1" id="KW-1133">Transmembrane helix</keyword>
<feature type="transmembrane region" description="Helical" evidence="1">
    <location>
        <begin position="115"/>
        <end position="135"/>
    </location>
</feature>
<dbReference type="EMBL" id="JBHTCG010000007">
    <property type="protein sequence ID" value="MFC7383200.1"/>
    <property type="molecule type" value="Genomic_DNA"/>
</dbReference>